<protein>
    <submittedName>
        <fullName evidence="1">Uncharacterized protein</fullName>
    </submittedName>
</protein>
<accession>A0A0A9E2C1</accession>
<sequence>MLRVVGSSSTETSSQVTSLFHRNSVLASPSLALPSSWPRLIFTHGSSVTVHLRSLRPRNQLRNPMSTALVYCSLRC</sequence>
<evidence type="ECO:0000313" key="1">
    <source>
        <dbReference type="EMBL" id="JAD92055.1"/>
    </source>
</evidence>
<organism evidence="1">
    <name type="scientific">Arundo donax</name>
    <name type="common">Giant reed</name>
    <name type="synonym">Donax arundinaceus</name>
    <dbReference type="NCBI Taxonomy" id="35708"/>
    <lineage>
        <taxon>Eukaryota</taxon>
        <taxon>Viridiplantae</taxon>
        <taxon>Streptophyta</taxon>
        <taxon>Embryophyta</taxon>
        <taxon>Tracheophyta</taxon>
        <taxon>Spermatophyta</taxon>
        <taxon>Magnoliopsida</taxon>
        <taxon>Liliopsida</taxon>
        <taxon>Poales</taxon>
        <taxon>Poaceae</taxon>
        <taxon>PACMAD clade</taxon>
        <taxon>Arundinoideae</taxon>
        <taxon>Arundineae</taxon>
        <taxon>Arundo</taxon>
    </lineage>
</organism>
<name>A0A0A9E2C1_ARUDO</name>
<dbReference type="AlphaFoldDB" id="A0A0A9E2C1"/>
<reference evidence="1" key="1">
    <citation type="submission" date="2014-09" db="EMBL/GenBank/DDBJ databases">
        <authorList>
            <person name="Magalhaes I.L.F."/>
            <person name="Oliveira U."/>
            <person name="Santos F.R."/>
            <person name="Vidigal T.H.D.A."/>
            <person name="Brescovit A.D."/>
            <person name="Santos A.J."/>
        </authorList>
    </citation>
    <scope>NUCLEOTIDE SEQUENCE</scope>
    <source>
        <tissue evidence="1">Shoot tissue taken approximately 20 cm above the soil surface</tissue>
    </source>
</reference>
<proteinExistence type="predicted"/>
<dbReference type="EMBL" id="GBRH01205840">
    <property type="protein sequence ID" value="JAD92055.1"/>
    <property type="molecule type" value="Transcribed_RNA"/>
</dbReference>
<reference evidence="1" key="2">
    <citation type="journal article" date="2015" name="Data Brief">
        <title>Shoot transcriptome of the giant reed, Arundo donax.</title>
        <authorList>
            <person name="Barrero R.A."/>
            <person name="Guerrero F.D."/>
            <person name="Moolhuijzen P."/>
            <person name="Goolsby J.A."/>
            <person name="Tidwell J."/>
            <person name="Bellgard S.E."/>
            <person name="Bellgard M.I."/>
        </authorList>
    </citation>
    <scope>NUCLEOTIDE SEQUENCE</scope>
    <source>
        <tissue evidence="1">Shoot tissue taken approximately 20 cm above the soil surface</tissue>
    </source>
</reference>